<dbReference type="Proteomes" id="UP001060039">
    <property type="component" value="Chromosome"/>
</dbReference>
<evidence type="ECO:0000313" key="2">
    <source>
        <dbReference type="EMBL" id="UTT63785.1"/>
    </source>
</evidence>
<dbReference type="PANTHER" id="PTHR18964">
    <property type="entry name" value="ROK (REPRESSOR, ORF, KINASE) FAMILY"/>
    <property type="match status" value="1"/>
</dbReference>
<sequence>MRLGVDIGGTKVHAVALDDAGAVVAEARLPTGFGAEAVVASAHAAVVQLTEHLGVAPSALTSIGVGVPGRVDPATGHVAHAVNLGLDSLDLGALLASRLGRAVVVENDVNAAALGAFHLLGDPRLRSMAYLNLGTGLAAGLVLDGRVWRGSRGVAGEIGHIPVDPQGELCRCGQRGCLETLASGSALARLWPQGAGAPASALFAAAGAGDEQAAAVAERLVGNVAAAVRILVLAVDVDAVVIGGGLSSLGDRLLGQVRARLDADARTSPFLASLALAERVLLVPAGSPVGAVGAALVGAPSAEVVGV</sequence>
<protein>
    <submittedName>
        <fullName evidence="2">ROK family protein</fullName>
    </submittedName>
</protein>
<dbReference type="Pfam" id="PF00480">
    <property type="entry name" value="ROK"/>
    <property type="match status" value="1"/>
</dbReference>
<organism evidence="2 3">
    <name type="scientific">Microcella humidisoli</name>
    <dbReference type="NCBI Taxonomy" id="2963406"/>
    <lineage>
        <taxon>Bacteria</taxon>
        <taxon>Bacillati</taxon>
        <taxon>Actinomycetota</taxon>
        <taxon>Actinomycetes</taxon>
        <taxon>Micrococcales</taxon>
        <taxon>Microbacteriaceae</taxon>
        <taxon>Microcella</taxon>
    </lineage>
</organism>
<evidence type="ECO:0000313" key="3">
    <source>
        <dbReference type="Proteomes" id="UP001060039"/>
    </source>
</evidence>
<dbReference type="PANTHER" id="PTHR18964:SF149">
    <property type="entry name" value="BIFUNCTIONAL UDP-N-ACETYLGLUCOSAMINE 2-EPIMERASE_N-ACETYLMANNOSAMINE KINASE"/>
    <property type="match status" value="1"/>
</dbReference>
<gene>
    <name evidence="2" type="ORF">NNL39_07115</name>
</gene>
<keyword evidence="3" id="KW-1185">Reference proteome</keyword>
<dbReference type="EMBL" id="CP101497">
    <property type="protein sequence ID" value="UTT63785.1"/>
    <property type="molecule type" value="Genomic_DNA"/>
</dbReference>
<comment type="similarity">
    <text evidence="1">Belongs to the ROK (NagC/XylR) family.</text>
</comment>
<reference evidence="2" key="1">
    <citation type="submission" date="2022-07" db="EMBL/GenBank/DDBJ databases">
        <title>Taxonomic analysis of Microcella humidisoli nov. sp., isolated from riverside soil.</title>
        <authorList>
            <person name="Molina K.M."/>
            <person name="Kim S.B."/>
        </authorList>
    </citation>
    <scope>NUCLEOTIDE SEQUENCE</scope>
    <source>
        <strain evidence="2">MMS21-STM10</strain>
    </source>
</reference>
<dbReference type="InterPro" id="IPR000600">
    <property type="entry name" value="ROK"/>
</dbReference>
<proteinExistence type="inferred from homology"/>
<dbReference type="Gene3D" id="3.30.420.40">
    <property type="match status" value="2"/>
</dbReference>
<evidence type="ECO:0000256" key="1">
    <source>
        <dbReference type="ARBA" id="ARBA00006479"/>
    </source>
</evidence>
<accession>A0ABY5G0Y2</accession>
<dbReference type="SUPFAM" id="SSF53067">
    <property type="entry name" value="Actin-like ATPase domain"/>
    <property type="match status" value="1"/>
</dbReference>
<name>A0ABY5G0Y2_9MICO</name>
<dbReference type="InterPro" id="IPR043129">
    <property type="entry name" value="ATPase_NBD"/>
</dbReference>